<organism evidence="6 7">
    <name type="scientific">Durusdinium trenchii</name>
    <dbReference type="NCBI Taxonomy" id="1381693"/>
    <lineage>
        <taxon>Eukaryota</taxon>
        <taxon>Sar</taxon>
        <taxon>Alveolata</taxon>
        <taxon>Dinophyceae</taxon>
        <taxon>Suessiales</taxon>
        <taxon>Symbiodiniaceae</taxon>
        <taxon>Durusdinium</taxon>
    </lineage>
</organism>
<dbReference type="SMART" id="SM00054">
    <property type="entry name" value="EFh"/>
    <property type="match status" value="2"/>
</dbReference>
<dbReference type="Pfam" id="PF12763">
    <property type="entry name" value="EH"/>
    <property type="match status" value="1"/>
</dbReference>
<feature type="region of interest" description="Disordered" evidence="4">
    <location>
        <begin position="312"/>
        <end position="346"/>
    </location>
</feature>
<dbReference type="EMBL" id="CAXAMM010004780">
    <property type="protein sequence ID" value="CAK9004890.1"/>
    <property type="molecule type" value="Genomic_DNA"/>
</dbReference>
<dbReference type="InterPro" id="IPR000668">
    <property type="entry name" value="Peptidase_C1A_C"/>
</dbReference>
<dbReference type="Gene3D" id="3.90.70.10">
    <property type="entry name" value="Cysteine proteinases"/>
    <property type="match status" value="1"/>
</dbReference>
<dbReference type="SUPFAM" id="SSF54001">
    <property type="entry name" value="Cysteine proteinases"/>
    <property type="match status" value="1"/>
</dbReference>
<proteinExistence type="inferred from homology"/>
<accession>A0ABP0IQL5</accession>
<keyword evidence="3" id="KW-0865">Zymogen</keyword>
<dbReference type="SMART" id="SM00645">
    <property type="entry name" value="Pept_C1"/>
    <property type="match status" value="1"/>
</dbReference>
<gene>
    <name evidence="6" type="ORF">SCF082_LOCUS8362</name>
</gene>
<feature type="compositionally biased region" description="Acidic residues" evidence="4">
    <location>
        <begin position="322"/>
        <end position="346"/>
    </location>
</feature>
<protein>
    <submittedName>
        <fullName evidence="6">Uncharacterized peptidase C1-like protein L477</fullName>
    </submittedName>
</protein>
<name>A0ABP0IQL5_9DINO</name>
<dbReference type="PROSITE" id="PS00018">
    <property type="entry name" value="EF_HAND_1"/>
    <property type="match status" value="1"/>
</dbReference>
<dbReference type="InterPro" id="IPR000261">
    <property type="entry name" value="EH_dom"/>
</dbReference>
<dbReference type="SUPFAM" id="SSF47473">
    <property type="entry name" value="EF-hand"/>
    <property type="match status" value="1"/>
</dbReference>
<dbReference type="CDD" id="cd02619">
    <property type="entry name" value="Peptidase_C1"/>
    <property type="match status" value="1"/>
</dbReference>
<keyword evidence="2" id="KW-0106">Calcium</keyword>
<evidence type="ECO:0000256" key="2">
    <source>
        <dbReference type="ARBA" id="ARBA00022837"/>
    </source>
</evidence>
<dbReference type="InterPro" id="IPR038765">
    <property type="entry name" value="Papain-like_cys_pep_sf"/>
</dbReference>
<dbReference type="InterPro" id="IPR013128">
    <property type="entry name" value="Peptidase_C1A"/>
</dbReference>
<evidence type="ECO:0000313" key="7">
    <source>
        <dbReference type="Proteomes" id="UP001642464"/>
    </source>
</evidence>
<comment type="similarity">
    <text evidence="1">Belongs to the peptidase C1 family.</text>
</comment>
<dbReference type="PANTHER" id="PTHR12411">
    <property type="entry name" value="CYSTEINE PROTEASE FAMILY C1-RELATED"/>
    <property type="match status" value="1"/>
</dbReference>
<dbReference type="Proteomes" id="UP001642464">
    <property type="component" value="Unassembled WGS sequence"/>
</dbReference>
<dbReference type="Gene3D" id="1.10.238.10">
    <property type="entry name" value="EF-hand"/>
    <property type="match status" value="1"/>
</dbReference>
<evidence type="ECO:0000256" key="1">
    <source>
        <dbReference type="ARBA" id="ARBA00008455"/>
    </source>
</evidence>
<dbReference type="InterPro" id="IPR002048">
    <property type="entry name" value="EF_hand_dom"/>
</dbReference>
<dbReference type="PROSITE" id="PS50222">
    <property type="entry name" value="EF_HAND_2"/>
    <property type="match status" value="2"/>
</dbReference>
<reference evidence="6 7" key="1">
    <citation type="submission" date="2024-02" db="EMBL/GenBank/DDBJ databases">
        <authorList>
            <person name="Chen Y."/>
            <person name="Shah S."/>
            <person name="Dougan E. K."/>
            <person name="Thang M."/>
            <person name="Chan C."/>
        </authorList>
    </citation>
    <scope>NUCLEOTIDE SEQUENCE [LARGE SCALE GENOMIC DNA]</scope>
</reference>
<dbReference type="Pfam" id="PF00112">
    <property type="entry name" value="Peptidase_C1"/>
    <property type="match status" value="1"/>
</dbReference>
<evidence type="ECO:0000256" key="3">
    <source>
        <dbReference type="ARBA" id="ARBA00023145"/>
    </source>
</evidence>
<dbReference type="CDD" id="cd00051">
    <property type="entry name" value="EFh"/>
    <property type="match status" value="1"/>
</dbReference>
<dbReference type="InterPro" id="IPR025660">
    <property type="entry name" value="Pept_his_AS"/>
</dbReference>
<comment type="caution">
    <text evidence="6">The sequence shown here is derived from an EMBL/GenBank/DDBJ whole genome shotgun (WGS) entry which is preliminary data.</text>
</comment>
<dbReference type="InterPro" id="IPR018247">
    <property type="entry name" value="EF_Hand_1_Ca_BS"/>
</dbReference>
<dbReference type="InterPro" id="IPR011992">
    <property type="entry name" value="EF-hand-dom_pair"/>
</dbReference>
<evidence type="ECO:0000313" key="6">
    <source>
        <dbReference type="EMBL" id="CAK9004890.1"/>
    </source>
</evidence>
<sequence length="433" mass="48070">MGGSASTAIGPESWTGTVLPFLIDAARQGAKKVVLDGKTFAPFGMVPHAVEPEKVAAYRPKASAGRPPAKVDLRQYMTHVEDQSQTNSCCANAVAGAYEYINKRYAMAKGDRTEDISRLFIYYVGRKRDQQLFREDTSVAPKDEGMSLGGAISALELKGACMEKNWPFNIDRVNHKPNDPCFTEAVRYKIAESKKVPVDLSSMRRCLAEGNPIVFGLKLTAQFFKPAPGGGISTPDPDDPQSSEHGLHAMLIVGYNDRQEVFIVRNSWGTSWGDGGYGYVPYSYICNDDFNFLGQYAIMGLTEMDFTPGVQDDGRDYNFQDTGDDEIDLETYEDDPEEDEDDDFDVEDEFDPKSEAERTFNQLFTQSDKNQDGKIDAQELMSCFLMNGIRMNPLVLAQICATADLDHNGSYDFDEFWHLMQIVKGGQAGAGCF</sequence>
<feature type="domain" description="EF-hand" evidence="5">
    <location>
        <begin position="355"/>
        <end position="390"/>
    </location>
</feature>
<evidence type="ECO:0000256" key="4">
    <source>
        <dbReference type="SAM" id="MobiDB-lite"/>
    </source>
</evidence>
<keyword evidence="7" id="KW-1185">Reference proteome</keyword>
<evidence type="ECO:0000259" key="5">
    <source>
        <dbReference type="PROSITE" id="PS50222"/>
    </source>
</evidence>
<dbReference type="PROSITE" id="PS00639">
    <property type="entry name" value="THIOL_PROTEASE_HIS"/>
    <property type="match status" value="1"/>
</dbReference>
<feature type="domain" description="EF-hand" evidence="5">
    <location>
        <begin position="391"/>
        <end position="426"/>
    </location>
</feature>